<evidence type="ECO:0000259" key="1">
    <source>
        <dbReference type="Pfam" id="PF08486"/>
    </source>
</evidence>
<comment type="caution">
    <text evidence="2">The sequence shown here is derived from an EMBL/GenBank/DDBJ whole genome shotgun (WGS) entry which is preliminary data.</text>
</comment>
<gene>
    <name evidence="2" type="ORF">H8S08_09930</name>
</gene>
<protein>
    <submittedName>
        <fullName evidence="2">SpoIID/LytB domain-containing protein</fullName>
    </submittedName>
</protein>
<evidence type="ECO:0000313" key="2">
    <source>
        <dbReference type="EMBL" id="MBC5617329.1"/>
    </source>
</evidence>
<dbReference type="PANTHER" id="PTHR30032">
    <property type="entry name" value="N-ACETYLMURAMOYL-L-ALANINE AMIDASE-RELATED"/>
    <property type="match status" value="1"/>
</dbReference>
<dbReference type="Proteomes" id="UP000636891">
    <property type="component" value="Unassembled WGS sequence"/>
</dbReference>
<proteinExistence type="predicted"/>
<dbReference type="PANTHER" id="PTHR30032:SF4">
    <property type="entry name" value="AMIDASE ENHANCER"/>
    <property type="match status" value="1"/>
</dbReference>
<sequence>MNRQPQVSVGILTAQRIGFVLHGDYTAAGKTVAGENRVSADGDRVRWDGASYGRLRFEPCGADASFTLKEVVIGIGFHWQRTEDQVFRGALELIADDGRVTAVNRIGVEEYLVSVIASEMNASASPELLKAHAVISRSWLLAQIVRRQAEPAVAESKCIVRSDDEERIRWYDREDHSLFDVCADDHCQRYQGITRTYEHAAAVRRAVADTCGEVLTYGGEICDARFSKCCGGVTEEFRNCWEERDYPYLSRVRDCDGDPPAPDLTREDEAARWVGASAEAFCNTSDPGILGQVLNGYDCETSDFYRWRVDYTPWKLSDLVRRRLGIDLGAIRELIPVQRGASGRLVKLRIVGTQGAVTIGKELEIRRVLSESHLYSSAFVVEKTAEGFILRGAGWGHGVGLCQIGAAVMGHRGFAYDRILLHYYRGAAVEKYY</sequence>
<evidence type="ECO:0000313" key="3">
    <source>
        <dbReference type="Proteomes" id="UP000636891"/>
    </source>
</evidence>
<dbReference type="InterPro" id="IPR013486">
    <property type="entry name" value="SpoIID/LytB"/>
</dbReference>
<name>A0ABR7CNZ8_9BACT</name>
<reference evidence="2 3" key="1">
    <citation type="submission" date="2020-08" db="EMBL/GenBank/DDBJ databases">
        <title>Genome public.</title>
        <authorList>
            <person name="Liu C."/>
            <person name="Sun Q."/>
        </authorList>
    </citation>
    <scope>NUCLEOTIDE SEQUENCE [LARGE SCALE GENOMIC DNA]</scope>
    <source>
        <strain evidence="2 3">New-7</strain>
    </source>
</reference>
<accession>A0ABR7CNZ8</accession>
<keyword evidence="3" id="KW-1185">Reference proteome</keyword>
<organism evidence="2 3">
    <name type="scientific">Alistipes hominis</name>
    <dbReference type="NCBI Taxonomy" id="2763015"/>
    <lineage>
        <taxon>Bacteria</taxon>
        <taxon>Pseudomonadati</taxon>
        <taxon>Bacteroidota</taxon>
        <taxon>Bacteroidia</taxon>
        <taxon>Bacteroidales</taxon>
        <taxon>Rikenellaceae</taxon>
        <taxon>Alistipes</taxon>
    </lineage>
</organism>
<dbReference type="EMBL" id="JACOOK010000005">
    <property type="protein sequence ID" value="MBC5617329.1"/>
    <property type="molecule type" value="Genomic_DNA"/>
</dbReference>
<dbReference type="NCBIfam" id="TIGR02669">
    <property type="entry name" value="SpoIID_LytB"/>
    <property type="match status" value="1"/>
</dbReference>
<dbReference type="RefSeq" id="WP_118656994.1">
    <property type="nucleotide sequence ID" value="NZ_JACOOK010000005.1"/>
</dbReference>
<dbReference type="InterPro" id="IPR051922">
    <property type="entry name" value="Bact_Sporulation_Assoc"/>
</dbReference>
<feature type="domain" description="Sporulation stage II protein D amidase enhancer LytB N-terminal" evidence="1">
    <location>
        <begin position="97"/>
        <end position="217"/>
    </location>
</feature>
<dbReference type="InterPro" id="IPR013693">
    <property type="entry name" value="SpoIID/LytB_N"/>
</dbReference>
<dbReference type="Pfam" id="PF08486">
    <property type="entry name" value="SpoIID"/>
    <property type="match status" value="1"/>
</dbReference>